<evidence type="ECO:0000256" key="1">
    <source>
        <dbReference type="SAM" id="MobiDB-lite"/>
    </source>
</evidence>
<gene>
    <name evidence="2" type="ORF">PCOR1329_LOCUS31883</name>
</gene>
<accession>A0ABN9SR77</accession>
<name>A0ABN9SR77_9DINO</name>
<evidence type="ECO:0000313" key="2">
    <source>
        <dbReference type="EMBL" id="CAK0834467.1"/>
    </source>
</evidence>
<reference evidence="2" key="1">
    <citation type="submission" date="2023-10" db="EMBL/GenBank/DDBJ databases">
        <authorList>
            <person name="Chen Y."/>
            <person name="Shah S."/>
            <person name="Dougan E. K."/>
            <person name="Thang M."/>
            <person name="Chan C."/>
        </authorList>
    </citation>
    <scope>NUCLEOTIDE SEQUENCE [LARGE SCALE GENOMIC DNA]</scope>
</reference>
<organism evidence="2 3">
    <name type="scientific">Prorocentrum cordatum</name>
    <dbReference type="NCBI Taxonomy" id="2364126"/>
    <lineage>
        <taxon>Eukaryota</taxon>
        <taxon>Sar</taxon>
        <taxon>Alveolata</taxon>
        <taxon>Dinophyceae</taxon>
        <taxon>Prorocentrales</taxon>
        <taxon>Prorocentraceae</taxon>
        <taxon>Prorocentrum</taxon>
    </lineage>
</organism>
<proteinExistence type="predicted"/>
<sequence>MGANQIEEGLQHIFQEIAHIRGALGTFEVFGDTVHSIQESIEGIQFQVGNTNMALHRLVQMAIQIGAAQQVESSLSSGSEEATVTTTLDPGSTALPTTAQTAAANIESQGGAEQVLPDPAGPGLWGLV</sequence>
<feature type="region of interest" description="Disordered" evidence="1">
    <location>
        <begin position="108"/>
        <end position="128"/>
    </location>
</feature>
<keyword evidence="3" id="KW-1185">Reference proteome</keyword>
<dbReference type="Proteomes" id="UP001189429">
    <property type="component" value="Unassembled WGS sequence"/>
</dbReference>
<comment type="caution">
    <text evidence="2">The sequence shown here is derived from an EMBL/GenBank/DDBJ whole genome shotgun (WGS) entry which is preliminary data.</text>
</comment>
<dbReference type="EMBL" id="CAUYUJ010012703">
    <property type="protein sequence ID" value="CAK0834467.1"/>
    <property type="molecule type" value="Genomic_DNA"/>
</dbReference>
<protein>
    <submittedName>
        <fullName evidence="2">Uncharacterized protein</fullName>
    </submittedName>
</protein>
<evidence type="ECO:0000313" key="3">
    <source>
        <dbReference type="Proteomes" id="UP001189429"/>
    </source>
</evidence>
<feature type="region of interest" description="Disordered" evidence="1">
    <location>
        <begin position="75"/>
        <end position="95"/>
    </location>
</feature>
<feature type="compositionally biased region" description="Polar residues" evidence="1">
    <location>
        <begin position="75"/>
        <end position="90"/>
    </location>
</feature>